<protein>
    <submittedName>
        <fullName evidence="2">Tetratricopeptide repeat-containing protein</fullName>
    </submittedName>
</protein>
<dbReference type="SUPFAM" id="SSF52540">
    <property type="entry name" value="P-loop containing nucleoside triphosphate hydrolases"/>
    <property type="match status" value="1"/>
</dbReference>
<dbReference type="Proteomes" id="UP000198541">
    <property type="component" value="Unassembled WGS sequence"/>
</dbReference>
<reference evidence="3" key="1">
    <citation type="submission" date="2016-10" db="EMBL/GenBank/DDBJ databases">
        <authorList>
            <person name="Varghese N."/>
            <person name="Submissions S."/>
        </authorList>
    </citation>
    <scope>NUCLEOTIDE SEQUENCE [LARGE SCALE GENOMIC DNA]</scope>
    <source>
        <strain evidence="3">DSM 27982</strain>
    </source>
</reference>
<name>A0A1H0DFY4_9ACTO</name>
<evidence type="ECO:0000313" key="3">
    <source>
        <dbReference type="Proteomes" id="UP000198541"/>
    </source>
</evidence>
<feature type="non-terminal residue" evidence="2">
    <location>
        <position position="756"/>
    </location>
</feature>
<dbReference type="InterPro" id="IPR011990">
    <property type="entry name" value="TPR-like_helical_dom_sf"/>
</dbReference>
<keyword evidence="3" id="KW-1185">Reference proteome</keyword>
<evidence type="ECO:0000313" key="2">
    <source>
        <dbReference type="EMBL" id="SDN69028.1"/>
    </source>
</evidence>
<dbReference type="Gene3D" id="1.25.40.10">
    <property type="entry name" value="Tetratricopeptide repeat domain"/>
    <property type="match status" value="1"/>
</dbReference>
<accession>A0A1H0DFY4</accession>
<dbReference type="InterPro" id="IPR027417">
    <property type="entry name" value="P-loop_NTPase"/>
</dbReference>
<sequence>MREPLNWDFRAEPTALAQVVHAGWLQRLLRAEEARRFPGPGGGVGVEALARRVFEGFVELGISYVHEPADSGPGRQLLRPLDEVVSLHQATCLDMCAAFCSAVLDAGVYPLILTIRKEGRRHALVLVPLERNWSRSCEQVLEAGFSSEVLTVDGAPVVQLLAAHPGDALATWLAVDVQQATTAVGGSVGDWESALSRGAEYVRDWQWEVCVDVGGLCAQRRADDSLPPVVRAGEVLAPAYTELPHDFTALQLIRTRYNVVPFCPRPELAQLREWALGTAEGPEGTASSGSAGAGTEPDLAIAVVAGAGGAGKTRLAAQLCHSLSTIGWCTGFVPSTSELAEADLEVLAELTTELLIVVDYAEEARKEQLATLMRRLRERRSPTRIVLTARGTDVWWQQFQEELLQDGIRLGRTLMITGLGRHPDSPLLFRKAVRRFSQRLGLPAPQKLEAPAEPATTALEVVLRAWLAVVEQIGEAEVAESSVGREELFDRVLDVEFARWKQFPALGEVSAVQLRRAAATVSLLAPRGETGVDEVLSRLPEWAGAPRERSRFAELLATALLRPATAGEGVYLQPDPVADHLICSVFGADPGLLEQILPADLESDERLRQAVNACVVLTRAAGADQAVAQSLASAVLSARPQLWREALDVALAQGGPFARALDELAQSGAELPFAEIDAAIRLGHSWLRGLAVTVARRLLEAEGQEPAHRAALLNNLANRLSDVGERVEALEVAREAVQLRRVLADQDPAAFTPDLA</sequence>
<gene>
    <name evidence="2" type="ORF">SAMN05216355_11070</name>
</gene>
<organism evidence="2 3">
    <name type="scientific">Actinomyces ruminicola</name>
    <dbReference type="NCBI Taxonomy" id="332524"/>
    <lineage>
        <taxon>Bacteria</taxon>
        <taxon>Bacillati</taxon>
        <taxon>Actinomycetota</taxon>
        <taxon>Actinomycetes</taxon>
        <taxon>Actinomycetales</taxon>
        <taxon>Actinomycetaceae</taxon>
        <taxon>Actinomyces</taxon>
    </lineage>
</organism>
<dbReference type="InterPro" id="IPR057574">
    <property type="entry name" value="nSTAND_NTPase5_dom"/>
</dbReference>
<dbReference type="EMBL" id="FNIM01000010">
    <property type="protein sequence ID" value="SDN69028.1"/>
    <property type="molecule type" value="Genomic_DNA"/>
</dbReference>
<proteinExistence type="predicted"/>
<dbReference type="Pfam" id="PF25199">
    <property type="entry name" value="nSTAND_NTPase5"/>
    <property type="match status" value="1"/>
</dbReference>
<evidence type="ECO:0000259" key="1">
    <source>
        <dbReference type="Pfam" id="PF25199"/>
    </source>
</evidence>
<dbReference type="AlphaFoldDB" id="A0A1H0DFY4"/>
<feature type="domain" description="Novel STAND NTPase 5" evidence="1">
    <location>
        <begin position="297"/>
        <end position="397"/>
    </location>
</feature>